<evidence type="ECO:0000313" key="2">
    <source>
        <dbReference type="EMBL" id="EGT55555.1"/>
    </source>
</evidence>
<evidence type="ECO:0000256" key="1">
    <source>
        <dbReference type="SAM" id="Phobius"/>
    </source>
</evidence>
<proteinExistence type="predicted"/>
<dbReference type="FunCoup" id="G0N927">
    <property type="interactions" value="1899"/>
</dbReference>
<keyword evidence="1" id="KW-0812">Transmembrane</keyword>
<dbReference type="SUPFAM" id="SSF57501">
    <property type="entry name" value="Cystine-knot cytokines"/>
    <property type="match status" value="1"/>
</dbReference>
<dbReference type="OrthoDB" id="5786576at2759"/>
<dbReference type="OMA" id="HRPQYGH"/>
<keyword evidence="1" id="KW-0472">Membrane</keyword>
<accession>G0N927</accession>
<evidence type="ECO:0008006" key="4">
    <source>
        <dbReference type="Google" id="ProtNLM"/>
    </source>
</evidence>
<dbReference type="eggNOG" id="ENOG502T1GK">
    <property type="taxonomic scope" value="Eukaryota"/>
</dbReference>
<sequence>MSQVYQLFIFFTVVVICNSYVVVVEPIERIDEDAAVASAPALDPQMPAVPSSDPILLRKRKSILVGLSEHTEEVCKTKIRQNHRPQYGHIANGSRVEIQQDEDSFLEATFVECLGENRPPCHGVDHDMYISECVTVYEHKPANVRVVKTGGSFFPATVRVPILCECRLRRQFKSFENKK</sequence>
<dbReference type="Proteomes" id="UP000008068">
    <property type="component" value="Unassembled WGS sequence"/>
</dbReference>
<evidence type="ECO:0000313" key="3">
    <source>
        <dbReference type="Proteomes" id="UP000008068"/>
    </source>
</evidence>
<dbReference type="AlphaFoldDB" id="G0N927"/>
<organism evidence="3">
    <name type="scientific">Caenorhabditis brenneri</name>
    <name type="common">Nematode worm</name>
    <dbReference type="NCBI Taxonomy" id="135651"/>
    <lineage>
        <taxon>Eukaryota</taxon>
        <taxon>Metazoa</taxon>
        <taxon>Ecdysozoa</taxon>
        <taxon>Nematoda</taxon>
        <taxon>Chromadorea</taxon>
        <taxon>Rhabditida</taxon>
        <taxon>Rhabditina</taxon>
        <taxon>Rhabditomorpha</taxon>
        <taxon>Rhabditoidea</taxon>
        <taxon>Rhabditidae</taxon>
        <taxon>Peloderinae</taxon>
        <taxon>Caenorhabditis</taxon>
    </lineage>
</organism>
<keyword evidence="1" id="KW-1133">Transmembrane helix</keyword>
<dbReference type="EMBL" id="GL379851">
    <property type="protein sequence ID" value="EGT55555.1"/>
    <property type="molecule type" value="Genomic_DNA"/>
</dbReference>
<keyword evidence="3" id="KW-1185">Reference proteome</keyword>
<gene>
    <name evidence="2" type="ORF">CAEBREN_20444</name>
</gene>
<dbReference type="InterPro" id="IPR029034">
    <property type="entry name" value="Cystine-knot_cytokine"/>
</dbReference>
<protein>
    <recommendedName>
        <fullName evidence="4">Spaetzle domain-containing protein</fullName>
    </recommendedName>
</protein>
<dbReference type="InParanoid" id="G0N927"/>
<name>G0N927_CAEBE</name>
<reference evidence="3" key="1">
    <citation type="submission" date="2011-07" db="EMBL/GenBank/DDBJ databases">
        <authorList>
            <consortium name="Caenorhabditis brenneri Sequencing and Analysis Consortium"/>
            <person name="Wilson R.K."/>
        </authorList>
    </citation>
    <scope>NUCLEOTIDE SEQUENCE [LARGE SCALE GENOMIC DNA]</scope>
    <source>
        <strain evidence="3">PB2801</strain>
    </source>
</reference>
<feature type="transmembrane region" description="Helical" evidence="1">
    <location>
        <begin position="6"/>
        <end position="24"/>
    </location>
</feature>
<dbReference type="HOGENOM" id="CLU_134604_0_0_1"/>
<dbReference type="Gene3D" id="2.10.90.10">
    <property type="entry name" value="Cystine-knot cytokines"/>
    <property type="match status" value="1"/>
</dbReference>